<feature type="domain" description="Ketopantoate reductase C-terminal" evidence="6">
    <location>
        <begin position="182"/>
        <end position="295"/>
    </location>
</feature>
<dbReference type="GO" id="GO:0015940">
    <property type="term" value="P:pantothenate biosynthetic process"/>
    <property type="evidence" value="ECO:0007669"/>
    <property type="project" value="UniProtKB-KW"/>
</dbReference>
<dbReference type="InterPro" id="IPR008927">
    <property type="entry name" value="6-PGluconate_DH-like_C_sf"/>
</dbReference>
<evidence type="ECO:0000256" key="4">
    <source>
        <dbReference type="RuleBase" id="RU362068"/>
    </source>
</evidence>
<name>A0A934HXC5_9CLOT</name>
<dbReference type="GO" id="GO:0005737">
    <property type="term" value="C:cytoplasm"/>
    <property type="evidence" value="ECO:0007669"/>
    <property type="project" value="TreeGrafter"/>
</dbReference>
<evidence type="ECO:0000259" key="5">
    <source>
        <dbReference type="Pfam" id="PF02558"/>
    </source>
</evidence>
<accession>A0A934HXC5</accession>
<dbReference type="InterPro" id="IPR013752">
    <property type="entry name" value="KPA_reductase"/>
</dbReference>
<evidence type="ECO:0000256" key="3">
    <source>
        <dbReference type="ARBA" id="ARBA00023002"/>
    </source>
</evidence>
<dbReference type="SUPFAM" id="SSF51735">
    <property type="entry name" value="NAD(P)-binding Rossmann-fold domains"/>
    <property type="match status" value="1"/>
</dbReference>
<sequence>MKYLIIGTGGIGASIGGFLASNNNDVDFIARGENLEHIKKYGLKIKSGIKGELNLPKIRAFSSEEYVDKADVIFICVKSYSINDIIPIIKKVSHENSLVIPLMNGYGVGERMSNSLNGVKVIDGCIYISAFIDAPGSIVQLGSLFKIVFGTRKGIQIDSNILNDIKNTLVDCGINTILSEKIEADTFQKFSFVSPCAACGAYYDITVGAMQEDGEYRETFKELCEEIKQIGNKLELNFDVDITEASLKVLDSLNPDSTSSMQKDIKAGRKAEIDGQIFDVVRLAKNLGVEIPVYYKIAKHFGYAL</sequence>
<dbReference type="Pfam" id="PF08546">
    <property type="entry name" value="ApbA_C"/>
    <property type="match status" value="1"/>
</dbReference>
<dbReference type="AlphaFoldDB" id="A0A934HXC5"/>
<dbReference type="InterPro" id="IPR003710">
    <property type="entry name" value="ApbA"/>
</dbReference>
<comment type="caution">
    <text evidence="7">The sequence shown here is derived from an EMBL/GenBank/DDBJ whole genome shotgun (WGS) entry which is preliminary data.</text>
</comment>
<evidence type="ECO:0000256" key="1">
    <source>
        <dbReference type="ARBA" id="ARBA00007870"/>
    </source>
</evidence>
<comment type="catalytic activity">
    <reaction evidence="4">
        <text>(R)-pantoate + NADP(+) = 2-dehydropantoate + NADPH + H(+)</text>
        <dbReference type="Rhea" id="RHEA:16233"/>
        <dbReference type="ChEBI" id="CHEBI:11561"/>
        <dbReference type="ChEBI" id="CHEBI:15378"/>
        <dbReference type="ChEBI" id="CHEBI:15980"/>
        <dbReference type="ChEBI" id="CHEBI:57783"/>
        <dbReference type="ChEBI" id="CHEBI:58349"/>
        <dbReference type="EC" id="1.1.1.169"/>
    </reaction>
</comment>
<gene>
    <name evidence="7" type="ORF">I6U51_01025</name>
</gene>
<dbReference type="NCBIfam" id="TIGR00745">
    <property type="entry name" value="apbA_panE"/>
    <property type="match status" value="1"/>
</dbReference>
<dbReference type="EC" id="1.1.1.169" evidence="4"/>
<dbReference type="InterPro" id="IPR036291">
    <property type="entry name" value="NAD(P)-bd_dom_sf"/>
</dbReference>
<dbReference type="EMBL" id="JAEEGB010000002">
    <property type="protein sequence ID" value="MBI6871286.1"/>
    <property type="molecule type" value="Genomic_DNA"/>
</dbReference>
<proteinExistence type="inferred from homology"/>
<dbReference type="PANTHER" id="PTHR21708">
    <property type="entry name" value="PROBABLE 2-DEHYDROPANTOATE 2-REDUCTASE"/>
    <property type="match status" value="1"/>
</dbReference>
<feature type="domain" description="Ketopantoate reductase N-terminal" evidence="5">
    <location>
        <begin position="3"/>
        <end position="152"/>
    </location>
</feature>
<keyword evidence="3 4" id="KW-0560">Oxidoreductase</keyword>
<comment type="similarity">
    <text evidence="1 4">Belongs to the ketopantoate reductase family.</text>
</comment>
<dbReference type="Proteomes" id="UP000622687">
    <property type="component" value="Unassembled WGS sequence"/>
</dbReference>
<keyword evidence="8" id="KW-1185">Reference proteome</keyword>
<comment type="function">
    <text evidence="4">Catalyzes the NADPH-dependent reduction of ketopantoate into pantoic acid.</text>
</comment>
<dbReference type="RefSeq" id="WP_211140752.1">
    <property type="nucleotide sequence ID" value="NZ_JAEEGB010000002.1"/>
</dbReference>
<keyword evidence="2 4" id="KW-0521">NADP</keyword>
<evidence type="ECO:0000256" key="2">
    <source>
        <dbReference type="ARBA" id="ARBA00022857"/>
    </source>
</evidence>
<dbReference type="InterPro" id="IPR013332">
    <property type="entry name" value="KPR_N"/>
</dbReference>
<dbReference type="InterPro" id="IPR051402">
    <property type="entry name" value="KPR-Related"/>
</dbReference>
<dbReference type="Gene3D" id="1.10.1040.10">
    <property type="entry name" value="N-(1-d-carboxylethyl)-l-norvaline Dehydrogenase, domain 2"/>
    <property type="match status" value="1"/>
</dbReference>
<keyword evidence="4" id="KW-0566">Pantothenate biosynthesis</keyword>
<dbReference type="InterPro" id="IPR013328">
    <property type="entry name" value="6PGD_dom2"/>
</dbReference>
<dbReference type="Pfam" id="PF02558">
    <property type="entry name" value="ApbA"/>
    <property type="match status" value="1"/>
</dbReference>
<protein>
    <recommendedName>
        <fullName evidence="4">2-dehydropantoate 2-reductase</fullName>
        <ecNumber evidence="4">1.1.1.169</ecNumber>
    </recommendedName>
    <alternativeName>
        <fullName evidence="4">Ketopantoate reductase</fullName>
    </alternativeName>
</protein>
<evidence type="ECO:0000313" key="7">
    <source>
        <dbReference type="EMBL" id="MBI6871286.1"/>
    </source>
</evidence>
<dbReference type="SUPFAM" id="SSF48179">
    <property type="entry name" value="6-phosphogluconate dehydrogenase C-terminal domain-like"/>
    <property type="match status" value="1"/>
</dbReference>
<dbReference type="Gene3D" id="3.40.50.720">
    <property type="entry name" value="NAD(P)-binding Rossmann-like Domain"/>
    <property type="match status" value="1"/>
</dbReference>
<evidence type="ECO:0000259" key="6">
    <source>
        <dbReference type="Pfam" id="PF08546"/>
    </source>
</evidence>
<comment type="pathway">
    <text evidence="4">Cofactor biosynthesis; (R)-pantothenate biosynthesis; (R)-pantoate from 3-methyl-2-oxobutanoate: step 2/2.</text>
</comment>
<evidence type="ECO:0000313" key="8">
    <source>
        <dbReference type="Proteomes" id="UP000622687"/>
    </source>
</evidence>
<dbReference type="GO" id="GO:0008677">
    <property type="term" value="F:2-dehydropantoate 2-reductase activity"/>
    <property type="evidence" value="ECO:0007669"/>
    <property type="project" value="UniProtKB-EC"/>
</dbReference>
<organism evidence="7 8">
    <name type="scientific">Clostridium aciditolerans</name>
    <dbReference type="NCBI Taxonomy" id="339861"/>
    <lineage>
        <taxon>Bacteria</taxon>
        <taxon>Bacillati</taxon>
        <taxon>Bacillota</taxon>
        <taxon>Clostridia</taxon>
        <taxon>Eubacteriales</taxon>
        <taxon>Clostridiaceae</taxon>
        <taxon>Clostridium</taxon>
    </lineage>
</organism>
<dbReference type="PANTHER" id="PTHR21708:SF26">
    <property type="entry name" value="2-DEHYDROPANTOATE 2-REDUCTASE"/>
    <property type="match status" value="1"/>
</dbReference>
<reference evidence="7" key="1">
    <citation type="submission" date="2020-12" db="EMBL/GenBank/DDBJ databases">
        <title>Clostridium thailandense sp. nov., a novel acetogenic bacterium isolated from peat land soil in Thailand.</title>
        <authorList>
            <person name="Chaikitkaew S."/>
            <person name="Birkeland N.K."/>
        </authorList>
    </citation>
    <scope>NUCLEOTIDE SEQUENCE</scope>
    <source>
        <strain evidence="7">DSM 17425</strain>
    </source>
</reference>